<evidence type="ECO:0000259" key="2">
    <source>
        <dbReference type="Pfam" id="PF04773"/>
    </source>
</evidence>
<dbReference type="Gene3D" id="3.55.50.30">
    <property type="match status" value="1"/>
</dbReference>
<dbReference type="OrthoDB" id="1452822at2"/>
<dbReference type="Proteomes" id="UP000295807">
    <property type="component" value="Unassembled WGS sequence"/>
</dbReference>
<dbReference type="PANTHER" id="PTHR30273">
    <property type="entry name" value="PERIPLASMIC SIGNAL SENSOR AND SIGMA FACTOR ACTIVATOR FECR-RELATED"/>
    <property type="match status" value="1"/>
</dbReference>
<feature type="transmembrane region" description="Helical" evidence="1">
    <location>
        <begin position="57"/>
        <end position="76"/>
    </location>
</feature>
<name>A0A4R3KSM7_9SPHI</name>
<dbReference type="Pfam" id="PF16344">
    <property type="entry name" value="FecR_C"/>
    <property type="match status" value="1"/>
</dbReference>
<dbReference type="FunFam" id="2.60.120.1440:FF:000001">
    <property type="entry name" value="Putative anti-sigma factor"/>
    <property type="match status" value="1"/>
</dbReference>
<evidence type="ECO:0000256" key="1">
    <source>
        <dbReference type="SAM" id="Phobius"/>
    </source>
</evidence>
<feature type="domain" description="FecR protein" evidence="2">
    <location>
        <begin position="124"/>
        <end position="218"/>
    </location>
</feature>
<dbReference type="InterPro" id="IPR006860">
    <property type="entry name" value="FecR"/>
</dbReference>
<keyword evidence="1" id="KW-0812">Transmembrane</keyword>
<evidence type="ECO:0000313" key="4">
    <source>
        <dbReference type="EMBL" id="TCS86731.1"/>
    </source>
</evidence>
<dbReference type="Pfam" id="PF04773">
    <property type="entry name" value="FecR"/>
    <property type="match status" value="1"/>
</dbReference>
<feature type="domain" description="Protein FecR C-terminal" evidence="3">
    <location>
        <begin position="267"/>
        <end position="334"/>
    </location>
</feature>
<gene>
    <name evidence="4" type="ORF">EDD80_10640</name>
</gene>
<dbReference type="GO" id="GO:0016989">
    <property type="term" value="F:sigma factor antagonist activity"/>
    <property type="evidence" value="ECO:0007669"/>
    <property type="project" value="TreeGrafter"/>
</dbReference>
<dbReference type="InterPro" id="IPR012373">
    <property type="entry name" value="Ferrdict_sens_TM"/>
</dbReference>
<proteinExistence type="predicted"/>
<comment type="caution">
    <text evidence="4">The sequence shown here is derived from an EMBL/GenBank/DDBJ whole genome shotgun (WGS) entry which is preliminary data.</text>
</comment>
<dbReference type="EMBL" id="SMAD01000006">
    <property type="protein sequence ID" value="TCS86731.1"/>
    <property type="molecule type" value="Genomic_DNA"/>
</dbReference>
<keyword evidence="1" id="KW-0472">Membrane</keyword>
<dbReference type="Gene3D" id="2.60.120.1440">
    <property type="match status" value="1"/>
</dbReference>
<evidence type="ECO:0000313" key="5">
    <source>
        <dbReference type="Proteomes" id="UP000295807"/>
    </source>
</evidence>
<sequence length="339" mass="38320">MQGEHNELFNDRTAGDIRKVLKTPEAERLSPGEKEQLWEKIDGSIPRKKGWVRRLGWLKVAAAVIFSAGMGSWLLFNTAATSPLEQMVAAARLADTLAASEIEVVTINTKESAEEGDEPVYKTVVVPYGKRTMLTLQDSTRIWLNSGSKLVYPEVFEDGQRQVYLEGEAYFDVQHSESRPFFVQTKDMEIKVLGTEFNVSAYSDDENSNVVLVKGSIELTTNRTSFSEKVKTRLVPHEIAVYNPAEKDLEISNTVVEEYVSWRTGSMVFKNSRLSEILKKLQRYYRMQIELEDPGLGTATFTGPLDLKKNIESVMDIICLTTSLVYEKEEGKIVLKENK</sequence>
<dbReference type="RefSeq" id="WP_132129302.1">
    <property type="nucleotide sequence ID" value="NZ_CP042432.1"/>
</dbReference>
<protein>
    <submittedName>
        <fullName evidence="4">FecR family protein</fullName>
    </submittedName>
</protein>
<evidence type="ECO:0000259" key="3">
    <source>
        <dbReference type="Pfam" id="PF16344"/>
    </source>
</evidence>
<dbReference type="AlphaFoldDB" id="A0A4R3KSM7"/>
<keyword evidence="5" id="KW-1185">Reference proteome</keyword>
<dbReference type="PANTHER" id="PTHR30273:SF2">
    <property type="entry name" value="PROTEIN FECR"/>
    <property type="match status" value="1"/>
</dbReference>
<reference evidence="4 5" key="1">
    <citation type="submission" date="2019-03" db="EMBL/GenBank/DDBJ databases">
        <title>Genomic Encyclopedia of Type Strains, Phase IV (KMG-IV): sequencing the most valuable type-strain genomes for metagenomic binning, comparative biology and taxonomic classification.</title>
        <authorList>
            <person name="Goeker M."/>
        </authorList>
    </citation>
    <scope>NUCLEOTIDE SEQUENCE [LARGE SCALE GENOMIC DNA]</scope>
    <source>
        <strain evidence="4 5">DSM 21100</strain>
    </source>
</reference>
<organism evidence="4 5">
    <name type="scientific">Anseongella ginsenosidimutans</name>
    <dbReference type="NCBI Taxonomy" id="496056"/>
    <lineage>
        <taxon>Bacteria</taxon>
        <taxon>Pseudomonadati</taxon>
        <taxon>Bacteroidota</taxon>
        <taxon>Sphingobacteriia</taxon>
        <taxon>Sphingobacteriales</taxon>
        <taxon>Sphingobacteriaceae</taxon>
        <taxon>Anseongella</taxon>
    </lineage>
</organism>
<dbReference type="InterPro" id="IPR032508">
    <property type="entry name" value="FecR_C"/>
</dbReference>
<accession>A0A4R3KSM7</accession>
<keyword evidence="1" id="KW-1133">Transmembrane helix</keyword>